<evidence type="ECO:0000313" key="6">
    <source>
        <dbReference type="Proteomes" id="UP001172155"/>
    </source>
</evidence>
<dbReference type="PANTHER" id="PTHR19848:SF8">
    <property type="entry name" value="F-BOX AND WD REPEAT DOMAIN CONTAINING 7"/>
    <property type="match status" value="1"/>
</dbReference>
<reference evidence="5" key="1">
    <citation type="submission" date="2023-06" db="EMBL/GenBank/DDBJ databases">
        <title>Genome-scale phylogeny and comparative genomics of the fungal order Sordariales.</title>
        <authorList>
            <consortium name="Lawrence Berkeley National Laboratory"/>
            <person name="Hensen N."/>
            <person name="Bonometti L."/>
            <person name="Westerberg I."/>
            <person name="Brannstrom I.O."/>
            <person name="Guillou S."/>
            <person name="Cros-Aarteil S."/>
            <person name="Calhoun S."/>
            <person name="Haridas S."/>
            <person name="Kuo A."/>
            <person name="Mondo S."/>
            <person name="Pangilinan J."/>
            <person name="Riley R."/>
            <person name="LaButti K."/>
            <person name="Andreopoulos B."/>
            <person name="Lipzen A."/>
            <person name="Chen C."/>
            <person name="Yanf M."/>
            <person name="Daum C."/>
            <person name="Ng V."/>
            <person name="Clum A."/>
            <person name="Steindorff A."/>
            <person name="Ohm R."/>
            <person name="Martin F."/>
            <person name="Silar P."/>
            <person name="Natvig D."/>
            <person name="Lalanne C."/>
            <person name="Gautier V."/>
            <person name="Ament-velasquez S.L."/>
            <person name="Kruys A."/>
            <person name="Hutchinson M.I."/>
            <person name="Powell A.J."/>
            <person name="Barry K."/>
            <person name="Miller A.N."/>
            <person name="Grigoriev I.V."/>
            <person name="Debuchy R."/>
            <person name="Gladieux P."/>
            <person name="Thoren M.H."/>
            <person name="Johannesson H."/>
        </authorList>
    </citation>
    <scope>NUCLEOTIDE SEQUENCE</scope>
    <source>
        <strain evidence="5">SMH3187-1</strain>
    </source>
</reference>
<dbReference type="Gene3D" id="3.40.50.300">
    <property type="entry name" value="P-loop containing nucleotide triphosphate hydrolases"/>
    <property type="match status" value="1"/>
</dbReference>
<dbReference type="Pfam" id="PF00400">
    <property type="entry name" value="WD40"/>
    <property type="match status" value="11"/>
</dbReference>
<keyword evidence="2" id="KW-0677">Repeat</keyword>
<gene>
    <name evidence="5" type="ORF">B0T18DRAFT_90150</name>
</gene>
<dbReference type="SUPFAM" id="SSF50978">
    <property type="entry name" value="WD40 repeat-like"/>
    <property type="match status" value="2"/>
</dbReference>
<dbReference type="PROSITE" id="PS50082">
    <property type="entry name" value="WD_REPEATS_2"/>
    <property type="match status" value="11"/>
</dbReference>
<dbReference type="CDD" id="cd00200">
    <property type="entry name" value="WD40"/>
    <property type="match status" value="2"/>
</dbReference>
<dbReference type="PROSITE" id="PS50837">
    <property type="entry name" value="NACHT"/>
    <property type="match status" value="1"/>
</dbReference>
<dbReference type="PROSITE" id="PS00678">
    <property type="entry name" value="WD_REPEATS_1"/>
    <property type="match status" value="11"/>
</dbReference>
<dbReference type="GO" id="GO:0035097">
    <property type="term" value="C:histone methyltransferase complex"/>
    <property type="evidence" value="ECO:0007669"/>
    <property type="project" value="UniProtKB-ARBA"/>
</dbReference>
<organism evidence="5 6">
    <name type="scientific">Schizothecium vesticola</name>
    <dbReference type="NCBI Taxonomy" id="314040"/>
    <lineage>
        <taxon>Eukaryota</taxon>
        <taxon>Fungi</taxon>
        <taxon>Dikarya</taxon>
        <taxon>Ascomycota</taxon>
        <taxon>Pezizomycotina</taxon>
        <taxon>Sordariomycetes</taxon>
        <taxon>Sordariomycetidae</taxon>
        <taxon>Sordariales</taxon>
        <taxon>Schizotheciaceae</taxon>
        <taxon>Schizothecium</taxon>
    </lineage>
</organism>
<dbReference type="FunFam" id="2.130.10.10:FF:000228">
    <property type="entry name" value="COMPASS-like H3K4 histone methylase component WDR5A"/>
    <property type="match status" value="1"/>
</dbReference>
<feature type="repeat" description="WD" evidence="3">
    <location>
        <begin position="674"/>
        <end position="715"/>
    </location>
</feature>
<dbReference type="InterPro" id="IPR007111">
    <property type="entry name" value="NACHT_NTPase"/>
</dbReference>
<dbReference type="InterPro" id="IPR036322">
    <property type="entry name" value="WD40_repeat_dom_sf"/>
</dbReference>
<dbReference type="InterPro" id="IPR019775">
    <property type="entry name" value="WD40_repeat_CS"/>
</dbReference>
<dbReference type="SMART" id="SM00320">
    <property type="entry name" value="WD40"/>
    <property type="match status" value="11"/>
</dbReference>
<keyword evidence="1 3" id="KW-0853">WD repeat</keyword>
<dbReference type="SUPFAM" id="SSF52540">
    <property type="entry name" value="P-loop containing nucleoside triphosphate hydrolases"/>
    <property type="match status" value="1"/>
</dbReference>
<feature type="repeat" description="WD" evidence="3">
    <location>
        <begin position="926"/>
        <end position="967"/>
    </location>
</feature>
<feature type="repeat" description="WD" evidence="3">
    <location>
        <begin position="632"/>
        <end position="673"/>
    </location>
</feature>
<protein>
    <submittedName>
        <fullName evidence="5">WD40-repeat-containing domain protein</fullName>
    </submittedName>
</protein>
<feature type="repeat" description="WD" evidence="3">
    <location>
        <begin position="800"/>
        <end position="841"/>
    </location>
</feature>
<dbReference type="EMBL" id="JAUKUD010000002">
    <property type="protein sequence ID" value="KAK0752399.1"/>
    <property type="molecule type" value="Genomic_DNA"/>
</dbReference>
<feature type="repeat" description="WD" evidence="3">
    <location>
        <begin position="758"/>
        <end position="799"/>
    </location>
</feature>
<feature type="domain" description="NACHT" evidence="4">
    <location>
        <begin position="84"/>
        <end position="229"/>
    </location>
</feature>
<feature type="repeat" description="WD" evidence="3">
    <location>
        <begin position="842"/>
        <end position="883"/>
    </location>
</feature>
<accession>A0AA40KAU2</accession>
<dbReference type="InterPro" id="IPR015943">
    <property type="entry name" value="WD40/YVTN_repeat-like_dom_sf"/>
</dbReference>
<dbReference type="Gene3D" id="2.130.10.10">
    <property type="entry name" value="YVTN repeat-like/Quinoprotein amine dehydrogenase"/>
    <property type="match status" value="6"/>
</dbReference>
<dbReference type="InterPro" id="IPR001680">
    <property type="entry name" value="WD40_rpt"/>
</dbReference>
<feature type="repeat" description="WD" evidence="3">
    <location>
        <begin position="1010"/>
        <end position="1051"/>
    </location>
</feature>
<evidence type="ECO:0000313" key="5">
    <source>
        <dbReference type="EMBL" id="KAK0752399.1"/>
    </source>
</evidence>
<dbReference type="AlphaFoldDB" id="A0AA40KAU2"/>
<dbReference type="InterPro" id="IPR027417">
    <property type="entry name" value="P-loop_NTPase"/>
</dbReference>
<keyword evidence="6" id="KW-1185">Reference proteome</keyword>
<dbReference type="InterPro" id="IPR056884">
    <property type="entry name" value="NPHP3-like_N"/>
</dbReference>
<name>A0AA40KAU2_9PEZI</name>
<dbReference type="InterPro" id="IPR020472">
    <property type="entry name" value="WD40_PAC1"/>
</dbReference>
<feature type="repeat" description="WD" evidence="3">
    <location>
        <begin position="968"/>
        <end position="1009"/>
    </location>
</feature>
<evidence type="ECO:0000259" key="4">
    <source>
        <dbReference type="PROSITE" id="PS50837"/>
    </source>
</evidence>
<feature type="repeat" description="WD" evidence="3">
    <location>
        <begin position="716"/>
        <end position="757"/>
    </location>
</feature>
<dbReference type="PRINTS" id="PR00320">
    <property type="entry name" value="GPROTEINBRPT"/>
</dbReference>
<comment type="caution">
    <text evidence="5">The sequence shown here is derived from an EMBL/GenBank/DDBJ whole genome shotgun (WGS) entry which is preliminary data.</text>
</comment>
<sequence length="1139" mass="124734">MNKFSGRNDPDFLAVAGRMDIILRDIRKGVPMDEADAVISSLPVVHEAAFDSYAEEHNARCHPNTRAELLREIRGWADDPHGETIFWLNGMAGTGKSTISRTVAKSLADDGRLGASFFFKKGEGDRGKATLFFPTIASQLVHSIPALGRFVREAIAADAAVARKALKDQFEKLILEPIGHVHHITATMIVIDALDECDGENDVRTIIALLAQAKELSPMRLRIFITSRPELPIRLGFKNVQGRYQDLALHQIPEPVVERDISAFLGHELARIRDDYNSQALEGLELPPDWPDEHVIRTLAQMAVPLFIFAATVCRFVHDKGRSNPTNRLKKVLEYRTATHDSRLDKLDTTYLPVLNQLTFERTGQDKGDLLAVFRDVVGPIVLLAQPLSVRSLAQLLNTEAETIHGQLNSLHSVLSVPKKIDAPVRLFHLSFRDFLVDPNKRAKEFWIDEAQYHQKLADRCIQLLHQHLRRDICGLQVPGKQRSEVDQQTINAALPPEAQYACQYWVHHLKESKCSLRDGGPVHNLLKSHLLHWLEVLSLLGRISESVGMVDDLFTLSPADAIEIPGFLHDIRRVVLSSWSIIDTAPLQVYASALVFSPARSITRCLFKQEERRWITTVPVVEGDWNACQQTMEHDGAVTSVAFSHDSKLVASGSRDETVKIWDTATGVCTQTLEGHSDIVTSVAFSPDSKLIASGSWDKTVKIWDAATGVCTQTLEGHSNIVTSVAFSPDSKLVASGLWDKTVKIWDAATGVCTQTLEGHSNIVTSVAFSPDSKLVTSGSRDKTVKIWDTATGVCTQTLEGYSHYVNSVAFSPDSKFIASGSDDKTIKIWDTATGVCTQTLEGHSHCVNSVAFSPDSKFVASGSWDKTVKIWDAATGVCTQTLEGHSDYVNSVAFSPDSKLVASGSEDETVKIWDTATGVCTQTLEGHSHYVTSVAFSPNSKFIMSGSDDKTIKIWDTTTGVCTQTLEGHSNIVTSVAFSPDSKLVASGSYDETVKIWDAATGVCTQTLEGHSNIVNSVAFSPDSKLVASGSEDETVKIWDAATGVCTQTLEGHSDSVNSVAFSPDSKLVASGSDDKTIKIWDTATGACTQTLENVGFSSLIASWLGNAKKNPQQYYGVSSDNRQLVPTSLSLYFFLS</sequence>
<dbReference type="Pfam" id="PF24883">
    <property type="entry name" value="NPHP3_N"/>
    <property type="match status" value="1"/>
</dbReference>
<dbReference type="Proteomes" id="UP001172155">
    <property type="component" value="Unassembled WGS sequence"/>
</dbReference>
<evidence type="ECO:0000256" key="3">
    <source>
        <dbReference type="PROSITE-ProRule" id="PRU00221"/>
    </source>
</evidence>
<dbReference type="PANTHER" id="PTHR19848">
    <property type="entry name" value="WD40 REPEAT PROTEIN"/>
    <property type="match status" value="1"/>
</dbReference>
<evidence type="ECO:0000256" key="1">
    <source>
        <dbReference type="ARBA" id="ARBA00022574"/>
    </source>
</evidence>
<dbReference type="PROSITE" id="PS50294">
    <property type="entry name" value="WD_REPEATS_REGION"/>
    <property type="match status" value="11"/>
</dbReference>
<proteinExistence type="predicted"/>
<evidence type="ECO:0000256" key="2">
    <source>
        <dbReference type="ARBA" id="ARBA00022737"/>
    </source>
</evidence>
<feature type="repeat" description="WD" evidence="3">
    <location>
        <begin position="1052"/>
        <end position="1093"/>
    </location>
</feature>
<feature type="repeat" description="WD" evidence="3">
    <location>
        <begin position="884"/>
        <end position="925"/>
    </location>
</feature>